<accession>A0A5N6MVJ2</accession>
<comment type="caution">
    <text evidence="2">The sequence shown here is derived from an EMBL/GenBank/DDBJ whole genome shotgun (WGS) entry which is preliminary data.</text>
</comment>
<dbReference type="InterPro" id="IPR007053">
    <property type="entry name" value="LRAT_dom"/>
</dbReference>
<evidence type="ECO:0000259" key="1">
    <source>
        <dbReference type="PROSITE" id="PS51934"/>
    </source>
</evidence>
<dbReference type="PROSITE" id="PS51934">
    <property type="entry name" value="LRAT"/>
    <property type="match status" value="1"/>
</dbReference>
<sequence length="260" mass="28606">MGYLSHRVRPDQIKPGDHIYTWRTAFTYSHHGIYVGENKVIHFTAPETGKTGSGWNFSSGFPSSCLNSVDAGLSLPKSGPSCVHDSCLDTYACGYQHSGSGVIISCLNCFIGSGSLYLYQYKVNKFVHVSKLRGGTCTMAASDPPEDVINRAIYLWRNGFGKYNVVRNNCEDFALYCKTGLLVVGKHTTGSSGQVNYLVNEPMNAIFSSAIPKFVFRATGPVTATITVGMYCWNRYSSDIGIRDDVDKIHVEIVKYFRGG</sequence>
<organism evidence="2 3">
    <name type="scientific">Mikania micrantha</name>
    <name type="common">bitter vine</name>
    <dbReference type="NCBI Taxonomy" id="192012"/>
    <lineage>
        <taxon>Eukaryota</taxon>
        <taxon>Viridiplantae</taxon>
        <taxon>Streptophyta</taxon>
        <taxon>Embryophyta</taxon>
        <taxon>Tracheophyta</taxon>
        <taxon>Spermatophyta</taxon>
        <taxon>Magnoliopsida</taxon>
        <taxon>eudicotyledons</taxon>
        <taxon>Gunneridae</taxon>
        <taxon>Pentapetalae</taxon>
        <taxon>asterids</taxon>
        <taxon>campanulids</taxon>
        <taxon>Asterales</taxon>
        <taxon>Asteraceae</taxon>
        <taxon>Asteroideae</taxon>
        <taxon>Heliantheae alliance</taxon>
        <taxon>Eupatorieae</taxon>
        <taxon>Mikania</taxon>
    </lineage>
</organism>
<dbReference type="OrthoDB" id="421951at2759"/>
<gene>
    <name evidence="2" type="ORF">E3N88_27034</name>
</gene>
<evidence type="ECO:0000313" key="2">
    <source>
        <dbReference type="EMBL" id="KAD4178443.1"/>
    </source>
</evidence>
<dbReference type="Gene3D" id="3.90.1720.10">
    <property type="entry name" value="endopeptidase domain like (from Nostoc punctiforme)"/>
    <property type="match status" value="1"/>
</dbReference>
<evidence type="ECO:0000313" key="3">
    <source>
        <dbReference type="Proteomes" id="UP000326396"/>
    </source>
</evidence>
<dbReference type="Pfam" id="PF04970">
    <property type="entry name" value="LRAT"/>
    <property type="match status" value="1"/>
</dbReference>
<dbReference type="PANTHER" id="PTHR46137:SF2">
    <property type="entry name" value="OS09G0526800 PROTEIN"/>
    <property type="match status" value="1"/>
</dbReference>
<dbReference type="AlphaFoldDB" id="A0A5N6MVJ2"/>
<dbReference type="Proteomes" id="UP000326396">
    <property type="component" value="Linkage Group LG4"/>
</dbReference>
<reference evidence="2 3" key="1">
    <citation type="submission" date="2019-05" db="EMBL/GenBank/DDBJ databases">
        <title>Mikania micrantha, genome provides insights into the molecular mechanism of rapid growth.</title>
        <authorList>
            <person name="Liu B."/>
        </authorList>
    </citation>
    <scope>NUCLEOTIDE SEQUENCE [LARGE SCALE GENOMIC DNA]</scope>
    <source>
        <strain evidence="2">NLD-2019</strain>
        <tissue evidence="2">Leaf</tissue>
    </source>
</reference>
<protein>
    <recommendedName>
        <fullName evidence="1">LRAT domain-containing protein</fullName>
    </recommendedName>
</protein>
<feature type="domain" description="LRAT" evidence="1">
    <location>
        <begin position="20"/>
        <end position="186"/>
    </location>
</feature>
<dbReference type="PANTHER" id="PTHR46137">
    <property type="entry name" value="OS05G0310600 PROTEIN"/>
    <property type="match status" value="1"/>
</dbReference>
<proteinExistence type="predicted"/>
<keyword evidence="3" id="KW-1185">Reference proteome</keyword>
<name>A0A5N6MVJ2_9ASTR</name>
<dbReference type="EMBL" id="SZYD01000014">
    <property type="protein sequence ID" value="KAD4178443.1"/>
    <property type="molecule type" value="Genomic_DNA"/>
</dbReference>